<evidence type="ECO:0000313" key="12">
    <source>
        <dbReference type="Proteomes" id="UP000834106"/>
    </source>
</evidence>
<keyword evidence="12" id="KW-1185">Reference proteome</keyword>
<dbReference type="PANTHER" id="PTHR10625:SF5">
    <property type="entry name" value="HISTONE DEACETYLASE"/>
    <property type="match status" value="1"/>
</dbReference>
<dbReference type="Gene3D" id="3.40.800.20">
    <property type="entry name" value="Histone deacetylase domain"/>
    <property type="match status" value="1"/>
</dbReference>
<evidence type="ECO:0000256" key="3">
    <source>
        <dbReference type="ARBA" id="ARBA00012111"/>
    </source>
</evidence>
<evidence type="ECO:0000256" key="2">
    <source>
        <dbReference type="ARBA" id="ARBA00007738"/>
    </source>
</evidence>
<name>A0AAD2DTV1_9LAMI</name>
<dbReference type="PANTHER" id="PTHR10625">
    <property type="entry name" value="HISTONE DEACETYLASE HDAC1-RELATED"/>
    <property type="match status" value="1"/>
</dbReference>
<proteinExistence type="inferred from homology"/>
<evidence type="ECO:0000313" key="11">
    <source>
        <dbReference type="EMBL" id="CAI9765939.1"/>
    </source>
</evidence>
<organism evidence="11 12">
    <name type="scientific">Fraxinus pennsylvanica</name>
    <dbReference type="NCBI Taxonomy" id="56036"/>
    <lineage>
        <taxon>Eukaryota</taxon>
        <taxon>Viridiplantae</taxon>
        <taxon>Streptophyta</taxon>
        <taxon>Embryophyta</taxon>
        <taxon>Tracheophyta</taxon>
        <taxon>Spermatophyta</taxon>
        <taxon>Magnoliopsida</taxon>
        <taxon>eudicotyledons</taxon>
        <taxon>Gunneridae</taxon>
        <taxon>Pentapetalae</taxon>
        <taxon>asterids</taxon>
        <taxon>lamiids</taxon>
        <taxon>Lamiales</taxon>
        <taxon>Oleaceae</taxon>
        <taxon>Oleeae</taxon>
        <taxon>Fraxinus</taxon>
    </lineage>
</organism>
<evidence type="ECO:0000256" key="5">
    <source>
        <dbReference type="ARBA" id="ARBA00022801"/>
    </source>
</evidence>
<dbReference type="InterPro" id="IPR023801">
    <property type="entry name" value="His_deacetylse_dom"/>
</dbReference>
<gene>
    <name evidence="11" type="ORF">FPE_LOCUS13369</name>
</gene>
<sequence>MLANSEFSTLFDSISAVANLHNSGPNMAIFSNFKSTGLALGPHPDGKSRTAETFLGLYSATKPISSDQFLGCLTALWYFKIITVIPNTIASEFAPNFTIISAGFVAATSDPLGCCDVTPTGYAQMTQMYSSSTLSGEKLLVILEDEFNLRSISSSATVVIKQRCSSSDAAVGGGLRWSADSIGVLGGGLVADLVIRLDLICCWLVFCDGVLGVAVWLLADLWGGELVVGCLCLRSLVADLLMVVADLLLQVFCGCGCGGCDL</sequence>
<evidence type="ECO:0000256" key="7">
    <source>
        <dbReference type="ARBA" id="ARBA00023015"/>
    </source>
</evidence>
<comment type="subcellular location">
    <subcellularLocation>
        <location evidence="1">Nucleus</location>
    </subcellularLocation>
</comment>
<evidence type="ECO:0000256" key="4">
    <source>
        <dbReference type="ARBA" id="ARBA00022491"/>
    </source>
</evidence>
<dbReference type="Pfam" id="PF00850">
    <property type="entry name" value="Hist_deacetyl"/>
    <property type="match status" value="1"/>
</dbReference>
<evidence type="ECO:0000259" key="10">
    <source>
        <dbReference type="Pfam" id="PF00850"/>
    </source>
</evidence>
<dbReference type="EMBL" id="OU503043">
    <property type="protein sequence ID" value="CAI9765939.1"/>
    <property type="molecule type" value="Genomic_DNA"/>
</dbReference>
<comment type="similarity">
    <text evidence="2">Belongs to the histone deacetylase family. HD type 2 subfamily.</text>
</comment>
<dbReference type="InterPro" id="IPR037138">
    <property type="entry name" value="His_deacetylse_dom_sf"/>
</dbReference>
<dbReference type="EC" id="3.5.1.98" evidence="3"/>
<evidence type="ECO:0000256" key="1">
    <source>
        <dbReference type="ARBA" id="ARBA00004123"/>
    </source>
</evidence>
<accession>A0AAD2DTV1</accession>
<dbReference type="GO" id="GO:0005737">
    <property type="term" value="C:cytoplasm"/>
    <property type="evidence" value="ECO:0007669"/>
    <property type="project" value="TreeGrafter"/>
</dbReference>
<dbReference type="InterPro" id="IPR023696">
    <property type="entry name" value="Ureohydrolase_dom_sf"/>
</dbReference>
<keyword evidence="5" id="KW-0378">Hydrolase</keyword>
<keyword evidence="9" id="KW-0539">Nucleus</keyword>
<protein>
    <recommendedName>
        <fullName evidence="3">histone deacetylase</fullName>
        <ecNumber evidence="3">3.5.1.98</ecNumber>
    </recommendedName>
</protein>
<keyword evidence="8" id="KW-0804">Transcription</keyword>
<dbReference type="GO" id="GO:0040029">
    <property type="term" value="P:epigenetic regulation of gene expression"/>
    <property type="evidence" value="ECO:0007669"/>
    <property type="project" value="TreeGrafter"/>
</dbReference>
<dbReference type="GO" id="GO:0000118">
    <property type="term" value="C:histone deacetylase complex"/>
    <property type="evidence" value="ECO:0007669"/>
    <property type="project" value="TreeGrafter"/>
</dbReference>
<feature type="domain" description="Histone deacetylase" evidence="10">
    <location>
        <begin position="78"/>
        <end position="161"/>
    </location>
</feature>
<evidence type="ECO:0000256" key="9">
    <source>
        <dbReference type="ARBA" id="ARBA00023242"/>
    </source>
</evidence>
<keyword evidence="7" id="KW-0805">Transcription regulation</keyword>
<dbReference type="AlphaFoldDB" id="A0AAD2DTV1"/>
<keyword evidence="6" id="KW-0156">Chromatin regulator</keyword>
<evidence type="ECO:0000256" key="8">
    <source>
        <dbReference type="ARBA" id="ARBA00023163"/>
    </source>
</evidence>
<dbReference type="SUPFAM" id="SSF52768">
    <property type="entry name" value="Arginase/deacetylase"/>
    <property type="match status" value="1"/>
</dbReference>
<evidence type="ECO:0000256" key="6">
    <source>
        <dbReference type="ARBA" id="ARBA00022853"/>
    </source>
</evidence>
<dbReference type="GO" id="GO:0141221">
    <property type="term" value="F:histone deacetylase activity, hydrolytic mechanism"/>
    <property type="evidence" value="ECO:0007669"/>
    <property type="project" value="UniProtKB-EC"/>
</dbReference>
<keyword evidence="4" id="KW-0678">Repressor</keyword>
<dbReference type="Proteomes" id="UP000834106">
    <property type="component" value="Chromosome 8"/>
</dbReference>
<reference evidence="11" key="1">
    <citation type="submission" date="2023-05" db="EMBL/GenBank/DDBJ databases">
        <authorList>
            <person name="Huff M."/>
        </authorList>
    </citation>
    <scope>NUCLEOTIDE SEQUENCE</scope>
</reference>